<organism evidence="1 3">
    <name type="scientific">Bacillus canaveralius</name>
    <dbReference type="NCBI Taxonomy" id="1403243"/>
    <lineage>
        <taxon>Bacteria</taxon>
        <taxon>Bacillati</taxon>
        <taxon>Bacillota</taxon>
        <taxon>Bacilli</taxon>
        <taxon>Bacillales</taxon>
        <taxon>Bacillaceae</taxon>
        <taxon>Bacillus</taxon>
    </lineage>
</organism>
<reference evidence="1 3" key="1">
    <citation type="submission" date="2017-11" db="EMBL/GenBank/DDBJ databases">
        <title>Comparitive Functional Genomics of Dry Heat Resistant strains isolated from the Viking Spacecraft.</title>
        <authorList>
            <person name="Seuylemezian A."/>
            <person name="Cooper K."/>
            <person name="Vaishampayan P."/>
        </authorList>
    </citation>
    <scope>NUCLEOTIDE SEQUENCE [LARGE SCALE GENOMIC DNA]</scope>
    <source>
        <strain evidence="1 3">M4.6</strain>
    </source>
</reference>
<reference evidence="2 4" key="2">
    <citation type="submission" date="2017-12" db="EMBL/GenBank/DDBJ databases">
        <title>Comparative Functional Genomics of Dry Heat Resistant strains isolated from the Viking Spacecraft.</title>
        <authorList>
            <person name="Seuylemezian A."/>
            <person name="Cooper K."/>
            <person name="Vaishampayan P."/>
        </authorList>
    </citation>
    <scope>NUCLEOTIDE SEQUENCE [LARGE SCALE GENOMIC DNA]</scope>
    <source>
        <strain evidence="2 4">ATCC 29669</strain>
    </source>
</reference>
<dbReference type="EMBL" id="PGVA01000080">
    <property type="protein sequence ID" value="PLR79706.1"/>
    <property type="molecule type" value="Genomic_DNA"/>
</dbReference>
<sequence>MNWINHYWQLEEEISEIEWDIEKSNLEFKRWNEHGDLFNKNSFQVSLENQIRVIHSIQDLEGLLVEKKNLKAKLLERIETFKGLDNQILKMKYIDCMTLEQIAEELKYSASHIRKRHAEIKRMDKYAESLRG</sequence>
<comment type="caution">
    <text evidence="1">The sequence shown here is derived from an EMBL/GenBank/DDBJ whole genome shotgun (WGS) entry which is preliminary data.</text>
</comment>
<dbReference type="Proteomes" id="UP000234951">
    <property type="component" value="Unassembled WGS sequence"/>
</dbReference>
<proteinExistence type="predicted"/>
<dbReference type="AlphaFoldDB" id="A0A2N5GG29"/>
<dbReference type="Proteomes" id="UP000235114">
    <property type="component" value="Unassembled WGS sequence"/>
</dbReference>
<keyword evidence="4" id="KW-1185">Reference proteome</keyword>
<gene>
    <name evidence="1" type="ORF">CU635_21675</name>
    <name evidence="2" type="ORF">CVD25_06470</name>
</gene>
<dbReference type="EMBL" id="PGVD01000018">
    <property type="protein sequence ID" value="PLR99162.1"/>
    <property type="molecule type" value="Genomic_DNA"/>
</dbReference>
<protein>
    <submittedName>
        <fullName evidence="1">Uncharacterized protein</fullName>
    </submittedName>
</protein>
<evidence type="ECO:0000313" key="1">
    <source>
        <dbReference type="EMBL" id="PLR79706.1"/>
    </source>
</evidence>
<name>A0A2N5GG29_9BACI</name>
<dbReference type="InterPro" id="IPR013324">
    <property type="entry name" value="RNA_pol_sigma_r3/r4-like"/>
</dbReference>
<dbReference type="RefSeq" id="WP_101579452.1">
    <property type="nucleotide sequence ID" value="NZ_PGVA01000080.1"/>
</dbReference>
<dbReference type="OrthoDB" id="2454082at2"/>
<accession>A0A2N5GG29</accession>
<dbReference type="Gene3D" id="1.20.140.160">
    <property type="match status" value="1"/>
</dbReference>
<evidence type="ECO:0000313" key="4">
    <source>
        <dbReference type="Proteomes" id="UP000235114"/>
    </source>
</evidence>
<evidence type="ECO:0000313" key="2">
    <source>
        <dbReference type="EMBL" id="PLR99162.1"/>
    </source>
</evidence>
<evidence type="ECO:0000313" key="3">
    <source>
        <dbReference type="Proteomes" id="UP000234951"/>
    </source>
</evidence>
<dbReference type="SUPFAM" id="SSF88659">
    <property type="entry name" value="Sigma3 and sigma4 domains of RNA polymerase sigma factors"/>
    <property type="match status" value="1"/>
</dbReference>